<sequence>MIKALKEEKRAKDIRTEKRLSKDLPNKLPA</sequence>
<dbReference type="AlphaFoldDB" id="X1NH90"/>
<accession>X1NH90</accession>
<proteinExistence type="predicted"/>
<protein>
    <submittedName>
        <fullName evidence="2">Uncharacterized protein</fullName>
    </submittedName>
</protein>
<name>X1NH90_9ZZZZ</name>
<feature type="non-terminal residue" evidence="2">
    <location>
        <position position="30"/>
    </location>
</feature>
<comment type="caution">
    <text evidence="2">The sequence shown here is derived from an EMBL/GenBank/DDBJ whole genome shotgun (WGS) entry which is preliminary data.</text>
</comment>
<gene>
    <name evidence="2" type="ORF">S06H3_44909</name>
</gene>
<evidence type="ECO:0000256" key="1">
    <source>
        <dbReference type="SAM" id="MobiDB-lite"/>
    </source>
</evidence>
<organism evidence="2">
    <name type="scientific">marine sediment metagenome</name>
    <dbReference type="NCBI Taxonomy" id="412755"/>
    <lineage>
        <taxon>unclassified sequences</taxon>
        <taxon>metagenomes</taxon>
        <taxon>ecological metagenomes</taxon>
    </lineage>
</organism>
<evidence type="ECO:0000313" key="2">
    <source>
        <dbReference type="EMBL" id="GAI43412.1"/>
    </source>
</evidence>
<reference evidence="2" key="1">
    <citation type="journal article" date="2014" name="Front. Microbiol.">
        <title>High frequency of phylogenetically diverse reductive dehalogenase-homologous genes in deep subseafloor sedimentary metagenomes.</title>
        <authorList>
            <person name="Kawai M."/>
            <person name="Futagami T."/>
            <person name="Toyoda A."/>
            <person name="Takaki Y."/>
            <person name="Nishi S."/>
            <person name="Hori S."/>
            <person name="Arai W."/>
            <person name="Tsubouchi T."/>
            <person name="Morono Y."/>
            <person name="Uchiyama I."/>
            <person name="Ito T."/>
            <person name="Fujiyama A."/>
            <person name="Inagaki F."/>
            <person name="Takami H."/>
        </authorList>
    </citation>
    <scope>NUCLEOTIDE SEQUENCE</scope>
    <source>
        <strain evidence="2">Expedition CK06-06</strain>
    </source>
</reference>
<feature type="region of interest" description="Disordered" evidence="1">
    <location>
        <begin position="1"/>
        <end position="30"/>
    </location>
</feature>
<dbReference type="EMBL" id="BARV01027982">
    <property type="protein sequence ID" value="GAI43412.1"/>
    <property type="molecule type" value="Genomic_DNA"/>
</dbReference>